<dbReference type="EMBL" id="PFAR01000032">
    <property type="protein sequence ID" value="PIR93099.1"/>
    <property type="molecule type" value="Genomic_DNA"/>
</dbReference>
<comment type="similarity">
    <text evidence="2 6">Belongs to the peptidase S26 family.</text>
</comment>
<dbReference type="GO" id="GO:0016020">
    <property type="term" value="C:membrane"/>
    <property type="evidence" value="ECO:0007669"/>
    <property type="project" value="UniProtKB-SubCell"/>
</dbReference>
<evidence type="ECO:0000256" key="5">
    <source>
        <dbReference type="PIRSR" id="PIRSR600223-1"/>
    </source>
</evidence>
<feature type="active site" evidence="5">
    <location>
        <position position="39"/>
    </location>
</feature>
<dbReference type="AlphaFoldDB" id="A0A2H0V3U5"/>
<dbReference type="SUPFAM" id="SSF51306">
    <property type="entry name" value="LexA/Signal peptidase"/>
    <property type="match status" value="1"/>
</dbReference>
<evidence type="ECO:0000256" key="1">
    <source>
        <dbReference type="ARBA" id="ARBA00000677"/>
    </source>
</evidence>
<dbReference type="PROSITE" id="PS00761">
    <property type="entry name" value="SPASE_I_3"/>
    <property type="match status" value="1"/>
</dbReference>
<evidence type="ECO:0000256" key="3">
    <source>
        <dbReference type="ARBA" id="ARBA00013208"/>
    </source>
</evidence>
<comment type="catalytic activity">
    <reaction evidence="1 6">
        <text>Cleavage of hydrophobic, N-terminal signal or leader sequences from secreted and periplasmic proteins.</text>
        <dbReference type="EC" id="3.4.21.89"/>
    </reaction>
</comment>
<keyword evidence="6" id="KW-1133">Transmembrane helix</keyword>
<protein>
    <recommendedName>
        <fullName evidence="3 6">Signal peptidase I</fullName>
        <ecNumber evidence="3 6">3.4.21.89</ecNumber>
    </recommendedName>
</protein>
<evidence type="ECO:0000256" key="2">
    <source>
        <dbReference type="ARBA" id="ARBA00009370"/>
    </source>
</evidence>
<keyword evidence="6" id="KW-0812">Transmembrane</keyword>
<keyword evidence="4 6" id="KW-0378">Hydrolase</keyword>
<evidence type="ECO:0000313" key="8">
    <source>
        <dbReference type="EMBL" id="PIR93099.1"/>
    </source>
</evidence>
<evidence type="ECO:0000256" key="4">
    <source>
        <dbReference type="ARBA" id="ARBA00022801"/>
    </source>
</evidence>
<name>A0A2H0V3U5_9BACT</name>
<reference evidence="9" key="1">
    <citation type="submission" date="2017-09" db="EMBL/GenBank/DDBJ databases">
        <title>Depth-based differentiation of microbial function through sediment-hosted aquifers and enrichment of novel symbionts in the deep terrestrial subsurface.</title>
        <authorList>
            <person name="Probst A.J."/>
            <person name="Ladd B."/>
            <person name="Jarett J.K."/>
            <person name="Geller-Mcgrath D.E."/>
            <person name="Sieber C.M.K."/>
            <person name="Emerson J.B."/>
            <person name="Anantharaman K."/>
            <person name="Thomas B.C."/>
            <person name="Malmstrom R."/>
            <person name="Stieglmeier M."/>
            <person name="Klingl A."/>
            <person name="Woyke T."/>
            <person name="Ryan C.M."/>
            <person name="Banfield J.F."/>
        </authorList>
    </citation>
    <scope>NUCLEOTIDE SEQUENCE [LARGE SCALE GENOMIC DNA]</scope>
</reference>
<gene>
    <name evidence="8" type="primary">lepB</name>
    <name evidence="8" type="ORF">COT99_02660</name>
</gene>
<proteinExistence type="inferred from homology"/>
<dbReference type="Proteomes" id="UP000228626">
    <property type="component" value="Unassembled WGS sequence"/>
</dbReference>
<dbReference type="GO" id="GO:0004252">
    <property type="term" value="F:serine-type endopeptidase activity"/>
    <property type="evidence" value="ECO:0007669"/>
    <property type="project" value="InterPro"/>
</dbReference>
<evidence type="ECO:0000256" key="6">
    <source>
        <dbReference type="RuleBase" id="RU362042"/>
    </source>
</evidence>
<evidence type="ECO:0000313" key="9">
    <source>
        <dbReference type="Proteomes" id="UP000228626"/>
    </source>
</evidence>
<dbReference type="PANTHER" id="PTHR43390">
    <property type="entry name" value="SIGNAL PEPTIDASE I"/>
    <property type="match status" value="1"/>
</dbReference>
<evidence type="ECO:0000259" key="7">
    <source>
        <dbReference type="Pfam" id="PF10502"/>
    </source>
</evidence>
<dbReference type="InterPro" id="IPR000223">
    <property type="entry name" value="Pept_S26A_signal_pept_1"/>
</dbReference>
<dbReference type="PRINTS" id="PR00727">
    <property type="entry name" value="LEADERPTASE"/>
</dbReference>
<dbReference type="CDD" id="cd06530">
    <property type="entry name" value="S26_SPase_I"/>
    <property type="match status" value="1"/>
</dbReference>
<feature type="active site" evidence="5">
    <location>
        <position position="82"/>
    </location>
</feature>
<dbReference type="InterPro" id="IPR019757">
    <property type="entry name" value="Pept_S26A_signal_pept_1_Lys-AS"/>
</dbReference>
<dbReference type="GO" id="GO:0009003">
    <property type="term" value="F:signal peptidase activity"/>
    <property type="evidence" value="ECO:0007669"/>
    <property type="project" value="UniProtKB-EC"/>
</dbReference>
<keyword evidence="6" id="KW-0645">Protease</keyword>
<dbReference type="PANTHER" id="PTHR43390:SF1">
    <property type="entry name" value="CHLOROPLAST PROCESSING PEPTIDASE"/>
    <property type="match status" value="1"/>
</dbReference>
<organism evidence="8 9">
    <name type="scientific">Candidatus Falkowbacteria bacterium CG10_big_fil_rev_8_21_14_0_10_43_10</name>
    <dbReference type="NCBI Taxonomy" id="1974567"/>
    <lineage>
        <taxon>Bacteria</taxon>
        <taxon>Candidatus Falkowiibacteriota</taxon>
    </lineage>
</organism>
<accession>A0A2H0V3U5</accession>
<dbReference type="EC" id="3.4.21.89" evidence="3 6"/>
<dbReference type="InterPro" id="IPR019533">
    <property type="entry name" value="Peptidase_S26"/>
</dbReference>
<dbReference type="PROSITE" id="PS00760">
    <property type="entry name" value="SPASE_I_2"/>
    <property type="match status" value="1"/>
</dbReference>
<keyword evidence="6" id="KW-0472">Membrane</keyword>
<dbReference type="NCBIfam" id="TIGR02227">
    <property type="entry name" value="sigpep_I_bact"/>
    <property type="match status" value="1"/>
</dbReference>
<dbReference type="GO" id="GO:0006465">
    <property type="term" value="P:signal peptide processing"/>
    <property type="evidence" value="ECO:0007669"/>
    <property type="project" value="InterPro"/>
</dbReference>
<comment type="caution">
    <text evidence="8">The sequence shown here is derived from an EMBL/GenBank/DDBJ whole genome shotgun (WGS) entry which is preliminary data.</text>
</comment>
<comment type="subcellular location">
    <subcellularLocation>
        <location evidence="6">Membrane</location>
        <topology evidence="6">Single-pass type II membrane protein</topology>
    </subcellularLocation>
</comment>
<sequence>MKNFFIFIFEVIKVVVISLAIIIPVRYFLIQPFYVNGASMEPSFHDHEYLIIDEITYRLREPQRGEIVVFKYPRDPSQYFIKRIIGLPGEKVEVKDGGIYVYTGETNRRVKLDESYLPEGLETYSASEGIFELSGDEYYVMGDNRGYSKDSRSFGAVKKSFIVGRVLLRGWPFSRFGTFAVPEYQLF</sequence>
<dbReference type="InterPro" id="IPR019758">
    <property type="entry name" value="Pept_S26A_signal_pept_1_CS"/>
</dbReference>
<dbReference type="Gene3D" id="2.10.109.10">
    <property type="entry name" value="Umud Fragment, subunit A"/>
    <property type="match status" value="1"/>
</dbReference>
<dbReference type="InterPro" id="IPR036286">
    <property type="entry name" value="LexA/Signal_pep-like_sf"/>
</dbReference>
<feature type="domain" description="Peptidase S26" evidence="7">
    <location>
        <begin position="9"/>
        <end position="171"/>
    </location>
</feature>
<dbReference type="Pfam" id="PF10502">
    <property type="entry name" value="Peptidase_S26"/>
    <property type="match status" value="1"/>
</dbReference>
<feature type="transmembrane region" description="Helical" evidence="6">
    <location>
        <begin position="6"/>
        <end position="29"/>
    </location>
</feature>